<dbReference type="Proteomes" id="UP001432222">
    <property type="component" value="Chromosome"/>
</dbReference>
<feature type="compositionally biased region" description="Polar residues" evidence="1">
    <location>
        <begin position="55"/>
        <end position="66"/>
    </location>
</feature>
<reference evidence="2" key="1">
    <citation type="submission" date="2022-10" db="EMBL/GenBank/DDBJ databases">
        <title>The complete genomes of actinobacterial strains from the NBC collection.</title>
        <authorList>
            <person name="Joergensen T.S."/>
            <person name="Alvarez Arevalo M."/>
            <person name="Sterndorff E.B."/>
            <person name="Faurdal D."/>
            <person name="Vuksanovic O."/>
            <person name="Mourched A.-S."/>
            <person name="Charusanti P."/>
            <person name="Shaw S."/>
            <person name="Blin K."/>
            <person name="Weber T."/>
        </authorList>
    </citation>
    <scope>NUCLEOTIDE SEQUENCE</scope>
    <source>
        <strain evidence="2">NBC_00222</strain>
    </source>
</reference>
<protein>
    <submittedName>
        <fullName evidence="2">Uncharacterized protein</fullName>
    </submittedName>
</protein>
<keyword evidence="3" id="KW-1185">Reference proteome</keyword>
<evidence type="ECO:0000256" key="1">
    <source>
        <dbReference type="SAM" id="MobiDB-lite"/>
    </source>
</evidence>
<gene>
    <name evidence="2" type="ORF">OHA16_15940</name>
</gene>
<dbReference type="EMBL" id="CP108110">
    <property type="protein sequence ID" value="WUQ84325.1"/>
    <property type="molecule type" value="Genomic_DNA"/>
</dbReference>
<evidence type="ECO:0000313" key="3">
    <source>
        <dbReference type="Proteomes" id="UP001432222"/>
    </source>
</evidence>
<accession>A0ABZ1TZF5</accession>
<proteinExistence type="predicted"/>
<dbReference type="RefSeq" id="WP_328955199.1">
    <property type="nucleotide sequence ID" value="NZ_CP108110.1"/>
</dbReference>
<sequence>MSGFLVGAAFAVLLALAIATVITGVVTALKIGPPPPPITRDGHWELRTLPDGTTEHTWTAHQTDQQPHARHRIPH</sequence>
<feature type="region of interest" description="Disordered" evidence="1">
    <location>
        <begin position="54"/>
        <end position="75"/>
    </location>
</feature>
<organism evidence="2 3">
    <name type="scientific">Kitasatospora purpeofusca</name>
    <dbReference type="NCBI Taxonomy" id="67352"/>
    <lineage>
        <taxon>Bacteria</taxon>
        <taxon>Bacillati</taxon>
        <taxon>Actinomycetota</taxon>
        <taxon>Actinomycetes</taxon>
        <taxon>Kitasatosporales</taxon>
        <taxon>Streptomycetaceae</taxon>
        <taxon>Kitasatospora</taxon>
    </lineage>
</organism>
<evidence type="ECO:0000313" key="2">
    <source>
        <dbReference type="EMBL" id="WUQ84325.1"/>
    </source>
</evidence>
<name>A0ABZ1TZF5_9ACTN</name>